<name>A0A6M8I0F2_9PROT</name>
<dbReference type="PROSITE" id="PS51755">
    <property type="entry name" value="OMPR_PHOB"/>
    <property type="match status" value="1"/>
</dbReference>
<feature type="domain" description="Response regulatory" evidence="10">
    <location>
        <begin position="8"/>
        <end position="121"/>
    </location>
</feature>
<dbReference type="InterPro" id="IPR016032">
    <property type="entry name" value="Sig_transdc_resp-reg_C-effctor"/>
</dbReference>
<evidence type="ECO:0000256" key="7">
    <source>
        <dbReference type="ARBA" id="ARBA00023163"/>
    </source>
</evidence>
<accession>A0A6M8I0F2</accession>
<evidence type="ECO:0000256" key="2">
    <source>
        <dbReference type="ARBA" id="ARBA00022490"/>
    </source>
</evidence>
<dbReference type="KEGG" id="lck:HN018_27360"/>
<evidence type="ECO:0000256" key="5">
    <source>
        <dbReference type="ARBA" id="ARBA00023015"/>
    </source>
</evidence>
<dbReference type="SMART" id="SM00448">
    <property type="entry name" value="REC"/>
    <property type="match status" value="1"/>
</dbReference>
<dbReference type="InterPro" id="IPR011006">
    <property type="entry name" value="CheY-like_superfamily"/>
</dbReference>
<dbReference type="InterPro" id="IPR036388">
    <property type="entry name" value="WH-like_DNA-bd_sf"/>
</dbReference>
<dbReference type="Gene3D" id="1.10.10.10">
    <property type="entry name" value="Winged helix-like DNA-binding domain superfamily/Winged helix DNA-binding domain"/>
    <property type="match status" value="1"/>
</dbReference>
<evidence type="ECO:0000313" key="12">
    <source>
        <dbReference type="EMBL" id="QKE93857.1"/>
    </source>
</evidence>
<dbReference type="GO" id="GO:0000987">
    <property type="term" value="F:cis-regulatory region sequence-specific DNA binding"/>
    <property type="evidence" value="ECO:0007669"/>
    <property type="project" value="UniProtKB-ARBA"/>
</dbReference>
<dbReference type="CDD" id="cd00383">
    <property type="entry name" value="trans_reg_C"/>
    <property type="match status" value="1"/>
</dbReference>
<feature type="modified residue" description="4-aspartylphosphate" evidence="8">
    <location>
        <position position="57"/>
    </location>
</feature>
<dbReference type="PROSITE" id="PS50110">
    <property type="entry name" value="RESPONSE_REGULATORY"/>
    <property type="match status" value="1"/>
</dbReference>
<dbReference type="RefSeq" id="WP_171837548.1">
    <property type="nucleotide sequence ID" value="NZ_CP053712.1"/>
</dbReference>
<dbReference type="InterPro" id="IPR001789">
    <property type="entry name" value="Sig_transdc_resp-reg_receiver"/>
</dbReference>
<comment type="subcellular location">
    <subcellularLocation>
        <location evidence="1">Cytoplasm</location>
    </subcellularLocation>
</comment>
<keyword evidence="3 8" id="KW-0597">Phosphoprotein</keyword>
<organism evidence="12 13">
    <name type="scientific">Lichenicola cladoniae</name>
    <dbReference type="NCBI Taxonomy" id="1484109"/>
    <lineage>
        <taxon>Bacteria</taxon>
        <taxon>Pseudomonadati</taxon>
        <taxon>Pseudomonadota</taxon>
        <taxon>Alphaproteobacteria</taxon>
        <taxon>Acetobacterales</taxon>
        <taxon>Acetobacteraceae</taxon>
        <taxon>Lichenicola</taxon>
    </lineage>
</organism>
<sequence length="292" mass="32016">MNANDTALVLIVDDEKQIHRFLRPALEAVGYRTLSAFDGAEGLRLAASQTPDIVLLDLGLPDMDGRILLVRLRAFSQVPIIVLSARDREAEKVASLDAGADDYVEKPFGLGELLARLRVVLRRHEQPPDTRQDETLACGPITLDPGRHEVRVDGEKVTLSPREYQLLAMMMRHADKVLTHRQLLTALWGPAHGANVQYLRVYIGQLRHKLGSAVAKMIATEPNVGYRLILRAGLNQATGTTETVRSLSSGLSSGAVDAEPRASFVDRQAQPAVFDQVADADRPAPVEVGRRI</sequence>
<dbReference type="GO" id="GO:0000156">
    <property type="term" value="F:phosphorelay response regulator activity"/>
    <property type="evidence" value="ECO:0007669"/>
    <property type="project" value="TreeGrafter"/>
</dbReference>
<dbReference type="AlphaFoldDB" id="A0A6M8I0F2"/>
<evidence type="ECO:0000256" key="8">
    <source>
        <dbReference type="PROSITE-ProRule" id="PRU00169"/>
    </source>
</evidence>
<dbReference type="SUPFAM" id="SSF52172">
    <property type="entry name" value="CheY-like"/>
    <property type="match status" value="1"/>
</dbReference>
<dbReference type="GO" id="GO:0005829">
    <property type="term" value="C:cytosol"/>
    <property type="evidence" value="ECO:0007669"/>
    <property type="project" value="TreeGrafter"/>
</dbReference>
<feature type="domain" description="OmpR/PhoB-type" evidence="11">
    <location>
        <begin position="133"/>
        <end position="230"/>
    </location>
</feature>
<dbReference type="PANTHER" id="PTHR48111:SF50">
    <property type="entry name" value="KDP OPERON TRANSCRIPTIONAL REGULATORY PROTEIN KDPE"/>
    <property type="match status" value="1"/>
</dbReference>
<evidence type="ECO:0000259" key="10">
    <source>
        <dbReference type="PROSITE" id="PS50110"/>
    </source>
</evidence>
<keyword evidence="13" id="KW-1185">Reference proteome</keyword>
<dbReference type="PANTHER" id="PTHR48111">
    <property type="entry name" value="REGULATOR OF RPOS"/>
    <property type="match status" value="1"/>
</dbReference>
<evidence type="ECO:0000259" key="11">
    <source>
        <dbReference type="PROSITE" id="PS51755"/>
    </source>
</evidence>
<dbReference type="Pfam" id="PF00486">
    <property type="entry name" value="Trans_reg_C"/>
    <property type="match status" value="1"/>
</dbReference>
<keyword evidence="7" id="KW-0804">Transcription</keyword>
<evidence type="ECO:0000256" key="9">
    <source>
        <dbReference type="PROSITE-ProRule" id="PRU01091"/>
    </source>
</evidence>
<dbReference type="SUPFAM" id="SSF46894">
    <property type="entry name" value="C-terminal effector domain of the bipartite response regulators"/>
    <property type="match status" value="1"/>
</dbReference>
<keyword evidence="5" id="KW-0805">Transcription regulation</keyword>
<keyword evidence="4" id="KW-0902">Two-component regulatory system</keyword>
<dbReference type="SMART" id="SM00862">
    <property type="entry name" value="Trans_reg_C"/>
    <property type="match status" value="1"/>
</dbReference>
<dbReference type="GO" id="GO:0032993">
    <property type="term" value="C:protein-DNA complex"/>
    <property type="evidence" value="ECO:0007669"/>
    <property type="project" value="TreeGrafter"/>
</dbReference>
<dbReference type="Gene3D" id="3.40.50.2300">
    <property type="match status" value="1"/>
</dbReference>
<keyword evidence="12" id="KW-0614">Plasmid</keyword>
<dbReference type="Pfam" id="PF00072">
    <property type="entry name" value="Response_reg"/>
    <property type="match status" value="1"/>
</dbReference>
<dbReference type="EMBL" id="CP053712">
    <property type="protein sequence ID" value="QKE93857.1"/>
    <property type="molecule type" value="Genomic_DNA"/>
</dbReference>
<dbReference type="CDD" id="cd17620">
    <property type="entry name" value="REC_OmpR_KdpE-like"/>
    <property type="match status" value="1"/>
</dbReference>
<protein>
    <submittedName>
        <fullName evidence="12">Response regulator transcription factor</fullName>
    </submittedName>
</protein>
<dbReference type="FunFam" id="3.40.50.2300:FF:000021">
    <property type="entry name" value="Two-component system response regulator KdpE"/>
    <property type="match status" value="1"/>
</dbReference>
<evidence type="ECO:0000256" key="3">
    <source>
        <dbReference type="ARBA" id="ARBA00022553"/>
    </source>
</evidence>
<evidence type="ECO:0000313" key="13">
    <source>
        <dbReference type="Proteomes" id="UP000500767"/>
    </source>
</evidence>
<dbReference type="Gene3D" id="6.10.250.690">
    <property type="match status" value="1"/>
</dbReference>
<evidence type="ECO:0000256" key="4">
    <source>
        <dbReference type="ARBA" id="ARBA00023012"/>
    </source>
</evidence>
<gene>
    <name evidence="12" type="ORF">HN018_27360</name>
</gene>
<dbReference type="Proteomes" id="UP000500767">
    <property type="component" value="Plasmid unnamed5"/>
</dbReference>
<dbReference type="GO" id="GO:0045893">
    <property type="term" value="P:positive regulation of DNA-templated transcription"/>
    <property type="evidence" value="ECO:0007669"/>
    <property type="project" value="UniProtKB-ARBA"/>
</dbReference>
<dbReference type="GO" id="GO:0042802">
    <property type="term" value="F:identical protein binding"/>
    <property type="evidence" value="ECO:0007669"/>
    <property type="project" value="UniProtKB-ARBA"/>
</dbReference>
<feature type="DNA-binding region" description="OmpR/PhoB-type" evidence="9">
    <location>
        <begin position="133"/>
        <end position="230"/>
    </location>
</feature>
<dbReference type="InterPro" id="IPR039420">
    <property type="entry name" value="WalR-like"/>
</dbReference>
<proteinExistence type="predicted"/>
<keyword evidence="6 9" id="KW-0238">DNA-binding</keyword>
<evidence type="ECO:0000256" key="6">
    <source>
        <dbReference type="ARBA" id="ARBA00023125"/>
    </source>
</evidence>
<keyword evidence="2" id="KW-0963">Cytoplasm</keyword>
<dbReference type="InterPro" id="IPR001867">
    <property type="entry name" value="OmpR/PhoB-type_DNA-bd"/>
</dbReference>
<evidence type="ECO:0000256" key="1">
    <source>
        <dbReference type="ARBA" id="ARBA00004496"/>
    </source>
</evidence>
<geneLocation type="plasmid" evidence="12 13">
    <name>unnamed5</name>
</geneLocation>
<reference evidence="12 13" key="1">
    <citation type="journal article" date="2014" name="World J. Microbiol. Biotechnol.">
        <title>Biodiversity and physiological characteristics of Antarctic and Arctic lichens-associated bacteria.</title>
        <authorList>
            <person name="Lee Y.M."/>
            <person name="Kim E.H."/>
            <person name="Lee H.K."/>
            <person name="Hong S.G."/>
        </authorList>
    </citation>
    <scope>NUCLEOTIDE SEQUENCE [LARGE SCALE GENOMIC DNA]</scope>
    <source>
        <strain evidence="12 13">PAMC 26569</strain>
        <plasmid evidence="12">unnamed5</plasmid>
    </source>
</reference>